<dbReference type="Pfam" id="PF03259">
    <property type="entry name" value="Robl_LC7"/>
    <property type="match status" value="1"/>
</dbReference>
<comment type="caution">
    <text evidence="3">The sequence shown here is derived from an EMBL/GenBank/DDBJ whole genome shotgun (WGS) entry which is preliminary data.</text>
</comment>
<organism evidence="3 4">
    <name type="scientific">Streptomyces endocoffeicus</name>
    <dbReference type="NCBI Taxonomy" id="2898945"/>
    <lineage>
        <taxon>Bacteria</taxon>
        <taxon>Bacillati</taxon>
        <taxon>Actinomycetota</taxon>
        <taxon>Actinomycetes</taxon>
        <taxon>Kitasatosporales</taxon>
        <taxon>Streptomycetaceae</taxon>
        <taxon>Streptomyces</taxon>
    </lineage>
</organism>
<dbReference type="PANTHER" id="PTHR36222:SF1">
    <property type="entry name" value="SERINE PROTEASE INHIBITOR RV3364C"/>
    <property type="match status" value="1"/>
</dbReference>
<feature type="domain" description="Roadblock/LAMTOR2" evidence="2">
    <location>
        <begin position="27"/>
        <end position="78"/>
    </location>
</feature>
<sequence length="180" mass="19034">MSHDIPATGTAPDDPPEQMETPLSQMGWLADRFVERVPGVTRILLGTSDGLLLLQNSNMGKDTADSVAANISSQFSLGCGIPGPDGQLLPPTQILMERPDCLLFVMVAGRGHAAAFSHHPEEHRGGMVDTVLGVFADPDAEPGVIAYEMGLLIKQFAHIMQTPVRRGEHGVTAAGASDTP</sequence>
<dbReference type="Proteomes" id="UP000621510">
    <property type="component" value="Unassembled WGS sequence"/>
</dbReference>
<proteinExistence type="predicted"/>
<dbReference type="InterPro" id="IPR004942">
    <property type="entry name" value="Roadblock/LAMTOR2_dom"/>
</dbReference>
<protein>
    <submittedName>
        <fullName evidence="3">Roadblock/LC7 domain-containing protein</fullName>
    </submittedName>
</protein>
<dbReference type="SUPFAM" id="SSF103196">
    <property type="entry name" value="Roadblock/LC7 domain"/>
    <property type="match status" value="1"/>
</dbReference>
<dbReference type="Gene3D" id="3.30.450.30">
    <property type="entry name" value="Dynein light chain 2a, cytoplasmic"/>
    <property type="match status" value="1"/>
</dbReference>
<keyword evidence="4" id="KW-1185">Reference proteome</keyword>
<evidence type="ECO:0000256" key="1">
    <source>
        <dbReference type="SAM" id="MobiDB-lite"/>
    </source>
</evidence>
<dbReference type="PANTHER" id="PTHR36222">
    <property type="entry name" value="SERINE PROTEASE INHIBITOR RV3364C"/>
    <property type="match status" value="1"/>
</dbReference>
<reference evidence="3 4" key="1">
    <citation type="submission" date="2021-01" db="EMBL/GenBank/DDBJ databases">
        <title>WGS of actinomycetes isolated from Thailand.</title>
        <authorList>
            <person name="Thawai C."/>
        </authorList>
    </citation>
    <scope>NUCLEOTIDE SEQUENCE [LARGE SCALE GENOMIC DNA]</scope>
    <source>
        <strain evidence="3 4">CA3R110</strain>
    </source>
</reference>
<evidence type="ECO:0000313" key="4">
    <source>
        <dbReference type="Proteomes" id="UP000621510"/>
    </source>
</evidence>
<evidence type="ECO:0000313" key="3">
    <source>
        <dbReference type="EMBL" id="MBL1115289.1"/>
    </source>
</evidence>
<feature type="region of interest" description="Disordered" evidence="1">
    <location>
        <begin position="1"/>
        <end position="21"/>
    </location>
</feature>
<name>A0ABS1PSM7_9ACTN</name>
<accession>A0ABS1PSM7</accession>
<dbReference type="InterPro" id="IPR053141">
    <property type="entry name" value="Mycobact_SerProt_Inhib_Rv3364c"/>
</dbReference>
<dbReference type="RefSeq" id="WP_201853084.1">
    <property type="nucleotide sequence ID" value="NZ_JAERRG010000009.1"/>
</dbReference>
<dbReference type="EMBL" id="JAERRG010000009">
    <property type="protein sequence ID" value="MBL1115289.1"/>
    <property type="molecule type" value="Genomic_DNA"/>
</dbReference>
<gene>
    <name evidence="3" type="ORF">JK364_23240</name>
</gene>
<evidence type="ECO:0000259" key="2">
    <source>
        <dbReference type="Pfam" id="PF03259"/>
    </source>
</evidence>